<dbReference type="PANTHER" id="PTHR20982">
    <property type="entry name" value="RIBOSOME RECYCLING FACTOR"/>
    <property type="match status" value="1"/>
</dbReference>
<evidence type="ECO:0000256" key="2">
    <source>
        <dbReference type="ARBA" id="ARBA00022917"/>
    </source>
</evidence>
<name>A0A7S2KXT1_9STRA</name>
<keyword evidence="3" id="KW-0175">Coiled coil</keyword>
<protein>
    <recommendedName>
        <fullName evidence="5">Ribosome recycling factor domain-containing protein</fullName>
    </recommendedName>
</protein>
<reference evidence="6" key="1">
    <citation type="submission" date="2021-01" db="EMBL/GenBank/DDBJ databases">
        <authorList>
            <person name="Corre E."/>
            <person name="Pelletier E."/>
            <person name="Niang G."/>
            <person name="Scheremetjew M."/>
            <person name="Finn R."/>
            <person name="Kale V."/>
            <person name="Holt S."/>
            <person name="Cochrane G."/>
            <person name="Meng A."/>
            <person name="Brown T."/>
            <person name="Cohen L."/>
        </authorList>
    </citation>
    <scope>NUCLEOTIDE SEQUENCE</scope>
    <source>
        <strain evidence="6">B650</strain>
    </source>
</reference>
<dbReference type="AlphaFoldDB" id="A0A7S2KXT1"/>
<evidence type="ECO:0000259" key="5">
    <source>
        <dbReference type="Pfam" id="PF01765"/>
    </source>
</evidence>
<feature type="region of interest" description="Disordered" evidence="4">
    <location>
        <begin position="22"/>
        <end position="41"/>
    </location>
</feature>
<evidence type="ECO:0000256" key="4">
    <source>
        <dbReference type="SAM" id="MobiDB-lite"/>
    </source>
</evidence>
<evidence type="ECO:0000256" key="3">
    <source>
        <dbReference type="SAM" id="Coils"/>
    </source>
</evidence>
<organism evidence="6">
    <name type="scientific">Leptocylindrus danicus</name>
    <dbReference type="NCBI Taxonomy" id="163516"/>
    <lineage>
        <taxon>Eukaryota</taxon>
        <taxon>Sar</taxon>
        <taxon>Stramenopiles</taxon>
        <taxon>Ochrophyta</taxon>
        <taxon>Bacillariophyta</taxon>
        <taxon>Coscinodiscophyceae</taxon>
        <taxon>Chaetocerotophycidae</taxon>
        <taxon>Leptocylindrales</taxon>
        <taxon>Leptocylindraceae</taxon>
        <taxon>Leptocylindrus</taxon>
    </lineage>
</organism>
<accession>A0A7S2KXT1</accession>
<comment type="similarity">
    <text evidence="1">Belongs to the RRF family.</text>
</comment>
<dbReference type="EMBL" id="HBGY01020477">
    <property type="protein sequence ID" value="CAD9589489.1"/>
    <property type="molecule type" value="Transcribed_RNA"/>
</dbReference>
<dbReference type="InterPro" id="IPR002661">
    <property type="entry name" value="Ribosome_recyc_fac"/>
</dbReference>
<evidence type="ECO:0000256" key="1">
    <source>
        <dbReference type="ARBA" id="ARBA00005912"/>
    </source>
</evidence>
<dbReference type="Gene3D" id="3.30.1360.40">
    <property type="match status" value="1"/>
</dbReference>
<dbReference type="SUPFAM" id="SSF55194">
    <property type="entry name" value="Ribosome recycling factor, RRF"/>
    <property type="match status" value="1"/>
</dbReference>
<sequence>MMSRVASIVQVVYRAGARSRARSSPLSCCSSRSSSGSGTLLPSVSAAFTSAEVGRHDIYARHFHTSRSTLRKNKRSALAKHEAKMEQIEHEKVVEERRAKKQMEAEHKLARKKGMVPKNQEEDEEVDLPTQDDVKDEMMRVVESMLTSFKSIRGGEPSAELFENIMVDAYGTRTPLTGLAQVVVAGSNRVVLTPYDPSVANNVRDAVRDAGMSFNPQIEEGEVIVPIPKVSKETREILSKKIGKMAEENRQRVRNIRRSYHDHIKKCKDAGFSKDETFRCSKEIDSVTEDVLAVLNDEVDRKKESIMQV</sequence>
<dbReference type="GO" id="GO:0043023">
    <property type="term" value="F:ribosomal large subunit binding"/>
    <property type="evidence" value="ECO:0007669"/>
    <property type="project" value="TreeGrafter"/>
</dbReference>
<dbReference type="PANTHER" id="PTHR20982:SF3">
    <property type="entry name" value="MITOCHONDRIAL RIBOSOME RECYCLING FACTOR PSEUDO 1"/>
    <property type="match status" value="1"/>
</dbReference>
<evidence type="ECO:0000313" key="6">
    <source>
        <dbReference type="EMBL" id="CAD9589489.1"/>
    </source>
</evidence>
<dbReference type="Pfam" id="PF01765">
    <property type="entry name" value="RRF"/>
    <property type="match status" value="1"/>
</dbReference>
<feature type="domain" description="Ribosome recycling factor" evidence="5">
    <location>
        <begin position="148"/>
        <end position="307"/>
    </location>
</feature>
<dbReference type="InterPro" id="IPR023584">
    <property type="entry name" value="Ribosome_recyc_fac_dom"/>
</dbReference>
<dbReference type="InterPro" id="IPR036191">
    <property type="entry name" value="RRF_sf"/>
</dbReference>
<dbReference type="GO" id="GO:0005739">
    <property type="term" value="C:mitochondrion"/>
    <property type="evidence" value="ECO:0007669"/>
    <property type="project" value="TreeGrafter"/>
</dbReference>
<keyword evidence="2" id="KW-0648">Protein biosynthesis</keyword>
<gene>
    <name evidence="6" type="ORF">LDAN0321_LOCUS12913</name>
</gene>
<dbReference type="Gene3D" id="1.10.132.20">
    <property type="entry name" value="Ribosome-recycling factor"/>
    <property type="match status" value="1"/>
</dbReference>
<dbReference type="GO" id="GO:0006412">
    <property type="term" value="P:translation"/>
    <property type="evidence" value="ECO:0007669"/>
    <property type="project" value="UniProtKB-KW"/>
</dbReference>
<feature type="coiled-coil region" evidence="3">
    <location>
        <begin position="71"/>
        <end position="113"/>
    </location>
</feature>
<proteinExistence type="inferred from homology"/>